<dbReference type="EMBL" id="CAJVOS010000023">
    <property type="protein sequence ID" value="CAG8098179.1"/>
    <property type="molecule type" value="Genomic_DNA"/>
</dbReference>
<sequence>MRTAGRPCAAMSRSDSTNTLARSDSENGDELLDPEMLSLPGDRTPEEARLEREGCIRDLQVFRYNLYKKGHKADDWGDFADLIFLEDSLRVNCQTEIAFHQGPKTDTSYWVPELPSFEEEMNSLYEDNWMRTRAWWYTRGTLLGISGPLKRAFELWRSDPLWYMHPVLVEDCKSKGGCCGRNCGCCRDPERKNTSAGLLGVGHCTPNCHCCRSSRGFELSEKRERFLADRFSVCDYHDELRTVEDEIRPYHHRIFLAYFWGIECG</sequence>
<evidence type="ECO:0000256" key="1">
    <source>
        <dbReference type="SAM" id="MobiDB-lite"/>
    </source>
</evidence>
<organism evidence="2 3">
    <name type="scientific">Penicillium olsonii</name>
    <dbReference type="NCBI Taxonomy" id="99116"/>
    <lineage>
        <taxon>Eukaryota</taxon>
        <taxon>Fungi</taxon>
        <taxon>Dikarya</taxon>
        <taxon>Ascomycota</taxon>
        <taxon>Pezizomycotina</taxon>
        <taxon>Eurotiomycetes</taxon>
        <taxon>Eurotiomycetidae</taxon>
        <taxon>Eurotiales</taxon>
        <taxon>Aspergillaceae</taxon>
        <taxon>Penicillium</taxon>
    </lineage>
</organism>
<dbReference type="Proteomes" id="UP001153618">
    <property type="component" value="Unassembled WGS sequence"/>
</dbReference>
<keyword evidence="3" id="KW-1185">Reference proteome</keyword>
<reference evidence="2" key="1">
    <citation type="submission" date="2021-07" db="EMBL/GenBank/DDBJ databases">
        <authorList>
            <person name="Branca A.L. A."/>
        </authorList>
    </citation>
    <scope>NUCLEOTIDE SEQUENCE</scope>
</reference>
<proteinExistence type="predicted"/>
<dbReference type="AlphaFoldDB" id="A0A9W4HQX9"/>
<evidence type="ECO:0000313" key="3">
    <source>
        <dbReference type="Proteomes" id="UP001153618"/>
    </source>
</evidence>
<protein>
    <submittedName>
        <fullName evidence="2">Uncharacterized protein</fullName>
    </submittedName>
</protein>
<dbReference type="OrthoDB" id="4364054at2759"/>
<name>A0A9W4HQX9_PENOL</name>
<feature type="region of interest" description="Disordered" evidence="1">
    <location>
        <begin position="1"/>
        <end position="42"/>
    </location>
</feature>
<feature type="compositionally biased region" description="Polar residues" evidence="1">
    <location>
        <begin position="13"/>
        <end position="22"/>
    </location>
</feature>
<comment type="caution">
    <text evidence="2">The sequence shown here is derived from an EMBL/GenBank/DDBJ whole genome shotgun (WGS) entry which is preliminary data.</text>
</comment>
<gene>
    <name evidence="2" type="ORF">POLS_LOCUS4597</name>
</gene>
<accession>A0A9W4HQX9</accession>
<evidence type="ECO:0000313" key="2">
    <source>
        <dbReference type="EMBL" id="CAG8098179.1"/>
    </source>
</evidence>